<dbReference type="HOGENOM" id="CLU_017894_0_0_1"/>
<evidence type="ECO:0000259" key="1">
    <source>
        <dbReference type="PROSITE" id="PS51159"/>
    </source>
</evidence>
<feature type="domain" description="CBM21" evidence="1">
    <location>
        <begin position="273"/>
        <end position="393"/>
    </location>
</feature>
<evidence type="ECO:0000313" key="2">
    <source>
        <dbReference type="EMBL" id="CCE65231.1"/>
    </source>
</evidence>
<gene>
    <name evidence="2" type="primary">TPHA0K00970</name>
    <name evidence="2" type="ordered locus">TPHA_0K00970</name>
</gene>
<proteinExistence type="predicted"/>
<dbReference type="KEGG" id="tpf:TPHA_0K00970"/>
<dbReference type="EMBL" id="HE612866">
    <property type="protein sequence ID" value="CCE65231.1"/>
    <property type="molecule type" value="Genomic_DNA"/>
</dbReference>
<dbReference type="GO" id="GO:0005979">
    <property type="term" value="P:regulation of glycogen biosynthetic process"/>
    <property type="evidence" value="ECO:0007669"/>
    <property type="project" value="TreeGrafter"/>
</dbReference>
<evidence type="ECO:0000313" key="3">
    <source>
        <dbReference type="Proteomes" id="UP000005666"/>
    </source>
</evidence>
<dbReference type="Proteomes" id="UP000005666">
    <property type="component" value="Chromosome 11"/>
</dbReference>
<dbReference type="OMA" id="WNSKSHE"/>
<dbReference type="InterPro" id="IPR005036">
    <property type="entry name" value="CBM21_dom"/>
</dbReference>
<organism evidence="2 3">
    <name type="scientific">Tetrapisispora phaffii (strain ATCC 24235 / CBS 4417 / NBRC 1672 / NRRL Y-8282 / UCD 70-5)</name>
    <name type="common">Yeast</name>
    <name type="synonym">Fabospora phaffii</name>
    <dbReference type="NCBI Taxonomy" id="1071381"/>
    <lineage>
        <taxon>Eukaryota</taxon>
        <taxon>Fungi</taxon>
        <taxon>Dikarya</taxon>
        <taxon>Ascomycota</taxon>
        <taxon>Saccharomycotina</taxon>
        <taxon>Saccharomycetes</taxon>
        <taxon>Saccharomycetales</taxon>
        <taxon>Saccharomycetaceae</taxon>
        <taxon>Tetrapisispora</taxon>
    </lineage>
</organism>
<protein>
    <recommendedName>
        <fullName evidence="1">CBM21 domain-containing protein</fullName>
    </recommendedName>
</protein>
<dbReference type="InterPro" id="IPR050782">
    <property type="entry name" value="PP1_regulatory_subunit_3"/>
</dbReference>
<dbReference type="GO" id="GO:0000164">
    <property type="term" value="C:protein phosphatase type 1 complex"/>
    <property type="evidence" value="ECO:0007669"/>
    <property type="project" value="TreeGrafter"/>
</dbReference>
<dbReference type="PANTHER" id="PTHR12307:SF36">
    <property type="entry name" value="GLYCOGEN-BINDING SUBUNIT 76A"/>
    <property type="match status" value="1"/>
</dbReference>
<keyword evidence="3" id="KW-1185">Reference proteome</keyword>
<dbReference type="eggNOG" id="KOG3986">
    <property type="taxonomic scope" value="Eukaryota"/>
</dbReference>
<dbReference type="InterPro" id="IPR038175">
    <property type="entry name" value="CBM21_dom_sf"/>
</dbReference>
<dbReference type="STRING" id="1071381.G8BZA3"/>
<dbReference type="PROSITE" id="PS51159">
    <property type="entry name" value="CBM21"/>
    <property type="match status" value="1"/>
</dbReference>
<accession>G8BZA3</accession>
<dbReference type="GO" id="GO:2001069">
    <property type="term" value="F:glycogen binding"/>
    <property type="evidence" value="ECO:0007669"/>
    <property type="project" value="TreeGrafter"/>
</dbReference>
<dbReference type="OrthoDB" id="1881at2759"/>
<dbReference type="GeneID" id="11531569"/>
<reference evidence="2 3" key="1">
    <citation type="journal article" date="2011" name="Proc. Natl. Acad. Sci. U.S.A.">
        <title>Evolutionary erosion of yeast sex chromosomes by mating-type switching accidents.</title>
        <authorList>
            <person name="Gordon J.L."/>
            <person name="Armisen D."/>
            <person name="Proux-Wera E."/>
            <person name="Oheigeartaigh S.S."/>
            <person name="Byrne K.P."/>
            <person name="Wolfe K.H."/>
        </authorList>
    </citation>
    <scope>NUCLEOTIDE SEQUENCE [LARGE SCALE GENOMIC DNA]</scope>
    <source>
        <strain evidence="3">ATCC 24235 / CBS 4417 / NBRC 1672 / NRRL Y-8282 / UCD 70-5</strain>
    </source>
</reference>
<dbReference type="RefSeq" id="XP_003687665.1">
    <property type="nucleotide sequence ID" value="XM_003687617.1"/>
</dbReference>
<dbReference type="Pfam" id="PF03370">
    <property type="entry name" value="CBM_21"/>
    <property type="match status" value="1"/>
</dbReference>
<sequence length="401" mass="46487">MYLNTNFEKDTVIFGHTISGASEYLSKSARDRTMKSDFALKVASQKNMIQNLKINEKSYKLDYEDVSPKSRNPSHKYNQYLEYVNDKLQDDLTEIENFRRPIYKKSGELLKPSLKKSSKSVPNNLYFSNKTKTNDNLVSTRGRSKSVGFHTFTAVKQFVKNSKPSDISLVDSYMDKVNYTENRPLHYIDDEGDDDNLKSKEVTSMIKTSFMDPIPNNHFNNKEHITSQPETKTSGLYNINFPILSNKNPKSLKFNIFVSLKDKNCFPQELTLHVQKNNTNFPNQSQIKQRSLSTFITGRILVKNIFYEKEVMLKYTLNNWNTSHDIRCTYLGDGNSFLPGLNIDIFKFIFDYEPSCTNNANSKLEFCIQYVTKEGEKIVEYWDNNDGKNYKVDITLNALKI</sequence>
<dbReference type="Gene3D" id="2.60.40.2440">
    <property type="entry name" value="Carbohydrate binding type-21 domain"/>
    <property type="match status" value="1"/>
</dbReference>
<name>G8BZA3_TETPH</name>
<dbReference type="AlphaFoldDB" id="G8BZA3"/>
<dbReference type="GO" id="GO:0008157">
    <property type="term" value="F:protein phosphatase 1 binding"/>
    <property type="evidence" value="ECO:0007669"/>
    <property type="project" value="TreeGrafter"/>
</dbReference>
<dbReference type="PANTHER" id="PTHR12307">
    <property type="entry name" value="PROTEIN PHOSPHATASE 1 REGULATORY SUBUNIT"/>
    <property type="match status" value="1"/>
</dbReference>